<name>A0A850PC59_9PROT</name>
<feature type="transmembrane region" description="Helical" evidence="6">
    <location>
        <begin position="6"/>
        <end position="27"/>
    </location>
</feature>
<keyword evidence="5 6" id="KW-0472">Membrane</keyword>
<evidence type="ECO:0000256" key="1">
    <source>
        <dbReference type="ARBA" id="ARBA00004651"/>
    </source>
</evidence>
<dbReference type="GO" id="GO:0005886">
    <property type="term" value="C:plasma membrane"/>
    <property type="evidence" value="ECO:0007669"/>
    <property type="project" value="UniProtKB-SubCell"/>
</dbReference>
<dbReference type="Pfam" id="PF06271">
    <property type="entry name" value="RDD"/>
    <property type="match status" value="1"/>
</dbReference>
<dbReference type="EMBL" id="JABXXR010000271">
    <property type="protein sequence ID" value="NVN42097.1"/>
    <property type="molecule type" value="Genomic_DNA"/>
</dbReference>
<dbReference type="InterPro" id="IPR010432">
    <property type="entry name" value="RDD"/>
</dbReference>
<dbReference type="Proteomes" id="UP000585665">
    <property type="component" value="Unassembled WGS sequence"/>
</dbReference>
<keyword evidence="4 6" id="KW-1133">Transmembrane helix</keyword>
<evidence type="ECO:0000256" key="3">
    <source>
        <dbReference type="ARBA" id="ARBA00022692"/>
    </source>
</evidence>
<dbReference type="PANTHER" id="PTHR36115:SF6">
    <property type="entry name" value="PROLINE-RICH ANTIGEN HOMOLOG"/>
    <property type="match status" value="1"/>
</dbReference>
<evidence type="ECO:0000313" key="9">
    <source>
        <dbReference type="Proteomes" id="UP000585665"/>
    </source>
</evidence>
<keyword evidence="9" id="KW-1185">Reference proteome</keyword>
<dbReference type="InterPro" id="IPR051791">
    <property type="entry name" value="Pra-immunoreactive"/>
</dbReference>
<comment type="caution">
    <text evidence="8">The sequence shown here is derived from an EMBL/GenBank/DDBJ whole genome shotgun (WGS) entry which is preliminary data.</text>
</comment>
<evidence type="ECO:0000313" key="8">
    <source>
        <dbReference type="EMBL" id="NVN42097.1"/>
    </source>
</evidence>
<comment type="subcellular location">
    <subcellularLocation>
        <location evidence="1">Cell membrane</location>
        <topology evidence="1">Multi-pass membrane protein</topology>
    </subcellularLocation>
</comment>
<gene>
    <name evidence="8" type="ORF">HUK82_16245</name>
</gene>
<sequence>MPVPEARAWVFAGFWWRVLAYLIDVIALGMLHRFIALAFTPAVTITYGGASGEGASDIAWRTTQAADFSVSSPMILMPHVHWHGSGVYESLSFLLPALYYILFEASALRATPGKLACRMRVTDLHGRRIGLLRAGVRYFAKFLSLLTLGVGFLMAGWTLRKQALHDLIAETVVIRSRPTPPVLFTPSS</sequence>
<dbReference type="AlphaFoldDB" id="A0A850PC59"/>
<evidence type="ECO:0000256" key="5">
    <source>
        <dbReference type="ARBA" id="ARBA00023136"/>
    </source>
</evidence>
<proteinExistence type="predicted"/>
<keyword evidence="3 6" id="KW-0812">Transmembrane</keyword>
<protein>
    <submittedName>
        <fullName evidence="8">RDD family protein</fullName>
    </submittedName>
</protein>
<feature type="transmembrane region" description="Helical" evidence="6">
    <location>
        <begin position="138"/>
        <end position="157"/>
    </location>
</feature>
<keyword evidence="2" id="KW-1003">Cell membrane</keyword>
<feature type="domain" description="RDD" evidence="7">
    <location>
        <begin position="12"/>
        <end position="170"/>
    </location>
</feature>
<evidence type="ECO:0000256" key="6">
    <source>
        <dbReference type="SAM" id="Phobius"/>
    </source>
</evidence>
<dbReference type="PANTHER" id="PTHR36115">
    <property type="entry name" value="PROLINE-RICH ANTIGEN HOMOLOG-RELATED"/>
    <property type="match status" value="1"/>
</dbReference>
<reference evidence="8 9" key="1">
    <citation type="submission" date="2020-06" db="EMBL/GenBank/DDBJ databases">
        <title>Description of novel acetic acid bacteria.</title>
        <authorList>
            <person name="Sombolestani A."/>
        </authorList>
    </citation>
    <scope>NUCLEOTIDE SEQUENCE [LARGE SCALE GENOMIC DNA]</scope>
    <source>
        <strain evidence="8 9">LMG 27010</strain>
    </source>
</reference>
<organism evidence="8 9">
    <name type="scientific">Ameyamaea chiangmaiensis</name>
    <dbReference type="NCBI Taxonomy" id="442969"/>
    <lineage>
        <taxon>Bacteria</taxon>
        <taxon>Pseudomonadati</taxon>
        <taxon>Pseudomonadota</taxon>
        <taxon>Alphaproteobacteria</taxon>
        <taxon>Acetobacterales</taxon>
        <taxon>Acetobacteraceae</taxon>
        <taxon>Ameyamaea</taxon>
    </lineage>
</organism>
<evidence type="ECO:0000256" key="4">
    <source>
        <dbReference type="ARBA" id="ARBA00022989"/>
    </source>
</evidence>
<accession>A0A850PC59</accession>
<evidence type="ECO:0000259" key="7">
    <source>
        <dbReference type="Pfam" id="PF06271"/>
    </source>
</evidence>
<feature type="transmembrane region" description="Helical" evidence="6">
    <location>
        <begin position="97"/>
        <end position="117"/>
    </location>
</feature>
<evidence type="ECO:0000256" key="2">
    <source>
        <dbReference type="ARBA" id="ARBA00022475"/>
    </source>
</evidence>